<proteinExistence type="predicted"/>
<reference evidence="4 5" key="1">
    <citation type="submission" date="2020-12" db="EMBL/GenBank/DDBJ databases">
        <title>Hymenobacter sp.</title>
        <authorList>
            <person name="Kim M.K."/>
        </authorList>
    </citation>
    <scope>NUCLEOTIDE SEQUENCE [LARGE SCALE GENOMIC DNA]</scope>
    <source>
        <strain evidence="4 5">BT442</strain>
    </source>
</reference>
<name>A0ABS0QC01_9BACT</name>
<dbReference type="Proteomes" id="UP000625631">
    <property type="component" value="Unassembled WGS sequence"/>
</dbReference>
<feature type="compositionally biased region" description="Low complexity" evidence="1">
    <location>
        <begin position="151"/>
        <end position="183"/>
    </location>
</feature>
<keyword evidence="2" id="KW-0732">Signal</keyword>
<dbReference type="RefSeq" id="WP_198076737.1">
    <property type="nucleotide sequence ID" value="NZ_JAEDAE010000012.1"/>
</dbReference>
<evidence type="ECO:0000313" key="5">
    <source>
        <dbReference type="Proteomes" id="UP000625631"/>
    </source>
</evidence>
<accession>A0ABS0QC01</accession>
<feature type="chain" id="PRO_5046856684" evidence="2">
    <location>
        <begin position="22"/>
        <end position="315"/>
    </location>
</feature>
<sequence>MKKALLLALAGLFAAVAPALAYPPMPANVNFSSERGVPFGLVLDGRPLTRGMARQVHVDQLMPGQHWADFSVPTAYGGALRFRSRVWLEPGLETTFVLVTRPGQPLYLQQVNAVALYAPGYGGRGYYNNGGGRYNSPVPYSQGGGYGNQGSYGNDPYNNGGYNNAPAPNASNGGYSNSPNYPSNGGGYGSNPNYPSNGGYNNGPTPGNYPGTATSSYRSMASQDVDALVKTVQGRITEASKLSAAKDGLAQRSLRADELSRILRSINSEACRIDLATFAYSHVSDPENFDRVYDAFETESGAKAVEDALNNASQR</sequence>
<gene>
    <name evidence="4" type="ORF">I7X13_19270</name>
</gene>
<feature type="compositionally biased region" description="Low complexity" evidence="1">
    <location>
        <begin position="190"/>
        <end position="214"/>
    </location>
</feature>
<evidence type="ECO:0000256" key="2">
    <source>
        <dbReference type="SAM" id="SignalP"/>
    </source>
</evidence>
<evidence type="ECO:0000259" key="3">
    <source>
        <dbReference type="Pfam" id="PF14771"/>
    </source>
</evidence>
<evidence type="ECO:0000313" key="4">
    <source>
        <dbReference type="EMBL" id="MBH8560211.1"/>
    </source>
</evidence>
<evidence type="ECO:0000256" key="1">
    <source>
        <dbReference type="SAM" id="MobiDB-lite"/>
    </source>
</evidence>
<feature type="domain" description="DUF4476" evidence="3">
    <location>
        <begin position="220"/>
        <end position="307"/>
    </location>
</feature>
<dbReference type="Pfam" id="PF14771">
    <property type="entry name" value="DUF4476"/>
    <property type="match status" value="1"/>
</dbReference>
<comment type="caution">
    <text evidence="4">The sequence shown here is derived from an EMBL/GenBank/DDBJ whole genome shotgun (WGS) entry which is preliminary data.</text>
</comment>
<feature type="region of interest" description="Disordered" evidence="1">
    <location>
        <begin position="140"/>
        <end position="216"/>
    </location>
</feature>
<dbReference type="EMBL" id="JAEDAE010000012">
    <property type="protein sequence ID" value="MBH8560211.1"/>
    <property type="molecule type" value="Genomic_DNA"/>
</dbReference>
<keyword evidence="5" id="KW-1185">Reference proteome</keyword>
<protein>
    <submittedName>
        <fullName evidence="4">DUF4476 domain-containing protein</fullName>
    </submittedName>
</protein>
<feature type="signal peptide" evidence="2">
    <location>
        <begin position="1"/>
        <end position="21"/>
    </location>
</feature>
<dbReference type="InterPro" id="IPR028011">
    <property type="entry name" value="DUF4476"/>
</dbReference>
<organism evidence="4 5">
    <name type="scientific">Hymenobacter negativus</name>
    <dbReference type="NCBI Taxonomy" id="2795026"/>
    <lineage>
        <taxon>Bacteria</taxon>
        <taxon>Pseudomonadati</taxon>
        <taxon>Bacteroidota</taxon>
        <taxon>Cytophagia</taxon>
        <taxon>Cytophagales</taxon>
        <taxon>Hymenobacteraceae</taxon>
        <taxon>Hymenobacter</taxon>
    </lineage>
</organism>